<name>A0AAW5F232_CLOSY</name>
<reference evidence="1" key="1">
    <citation type="journal article" date="2022" name="Cell Host Microbe">
        <title>Colonization of the live biotherapeutic product VE303 and modulation of the microbiota and metabolites in healthy volunteers.</title>
        <authorList>
            <person name="Dsouza M."/>
            <person name="Menon R."/>
            <person name="Crossette E."/>
            <person name="Bhattarai S.K."/>
            <person name="Schneider J."/>
            <person name="Kim Y.G."/>
            <person name="Reddy S."/>
            <person name="Caballero S."/>
            <person name="Felix C."/>
            <person name="Cornacchione L."/>
            <person name="Hendrickson J."/>
            <person name="Watson A.R."/>
            <person name="Minot S.S."/>
            <person name="Greenfield N."/>
            <person name="Schopf L."/>
            <person name="Szabady R."/>
            <person name="Patarroyo J."/>
            <person name="Smith W."/>
            <person name="Harrison P."/>
            <person name="Kuijper E.J."/>
            <person name="Kelly C.P."/>
            <person name="Olle B."/>
            <person name="Bobilev D."/>
            <person name="Silber J.L."/>
            <person name="Bucci V."/>
            <person name="Roberts B."/>
            <person name="Faith J."/>
            <person name="Norman J.M."/>
        </authorList>
    </citation>
    <scope>NUCLEOTIDE SEQUENCE</scope>
    <source>
        <strain evidence="1">VE303-04</strain>
    </source>
</reference>
<dbReference type="Proteomes" id="UP001203136">
    <property type="component" value="Unassembled WGS sequence"/>
</dbReference>
<accession>A0AAW5F232</accession>
<evidence type="ECO:0000313" key="1">
    <source>
        <dbReference type="EMBL" id="MCK0085937.1"/>
    </source>
</evidence>
<proteinExistence type="predicted"/>
<comment type="caution">
    <text evidence="1">The sequence shown here is derived from an EMBL/GenBank/DDBJ whole genome shotgun (WGS) entry which is preliminary data.</text>
</comment>
<dbReference type="EMBL" id="JAINVB010000001">
    <property type="protein sequence ID" value="MCK0085937.1"/>
    <property type="molecule type" value="Genomic_DNA"/>
</dbReference>
<evidence type="ECO:0000313" key="2">
    <source>
        <dbReference type="Proteomes" id="UP001203136"/>
    </source>
</evidence>
<dbReference type="AlphaFoldDB" id="A0AAW5F232"/>
<dbReference type="RefSeq" id="WP_118007365.1">
    <property type="nucleotide sequence ID" value="NZ_JADMOJ010000024.1"/>
</dbReference>
<protein>
    <submittedName>
        <fullName evidence="1">Uncharacterized protein</fullName>
    </submittedName>
</protein>
<gene>
    <name evidence="1" type="ORF">K5I21_08680</name>
</gene>
<organism evidence="1 2">
    <name type="scientific">Clostridium symbiosum</name>
    <name type="common">Bacteroides symbiosus</name>
    <dbReference type="NCBI Taxonomy" id="1512"/>
    <lineage>
        <taxon>Bacteria</taxon>
        <taxon>Bacillati</taxon>
        <taxon>Bacillota</taxon>
        <taxon>Clostridia</taxon>
        <taxon>Lachnospirales</taxon>
        <taxon>Lachnospiraceae</taxon>
        <taxon>Otoolea</taxon>
    </lineage>
</organism>
<sequence>MKMVCVEVVVTKIIDLSQPFWVECKLEDVYGKEHIFQDKMPIFLKKDVTEADLPVYGKLRRVIIGRDEKAIRIDTSKPDGVESKLGQTIFDVSLHQLK</sequence>